<organism evidence="2 3">
    <name type="scientific">Pseudonocardia acidicola</name>
    <dbReference type="NCBI Taxonomy" id="2724939"/>
    <lineage>
        <taxon>Bacteria</taxon>
        <taxon>Bacillati</taxon>
        <taxon>Actinomycetota</taxon>
        <taxon>Actinomycetes</taxon>
        <taxon>Pseudonocardiales</taxon>
        <taxon>Pseudonocardiaceae</taxon>
        <taxon>Pseudonocardia</taxon>
    </lineage>
</organism>
<dbReference type="RefSeq" id="WP_169381191.1">
    <property type="nucleotide sequence ID" value="NZ_JAAXLA010000015.1"/>
</dbReference>
<dbReference type="EMBL" id="JAAXLA010000015">
    <property type="protein sequence ID" value="NMH97741.1"/>
    <property type="molecule type" value="Genomic_DNA"/>
</dbReference>
<accession>A0ABX1SBL0</accession>
<evidence type="ECO:0000313" key="2">
    <source>
        <dbReference type="EMBL" id="NMH97741.1"/>
    </source>
</evidence>
<feature type="region of interest" description="Disordered" evidence="1">
    <location>
        <begin position="1"/>
        <end position="25"/>
    </location>
</feature>
<name>A0ABX1SBL0_9PSEU</name>
<evidence type="ECO:0000256" key="1">
    <source>
        <dbReference type="SAM" id="MobiDB-lite"/>
    </source>
</evidence>
<sequence>MATPDIGTPAPTLDRPAAAAGPTGSTAGRAAAAAATARDSIQVDVPGIGNLVLPALHEIAYMGGIAALALLQIIEWPAAAVLTVGHILARNRHHALLRDFGQALDEA</sequence>
<gene>
    <name evidence="2" type="ORF">HF526_10525</name>
</gene>
<protein>
    <submittedName>
        <fullName evidence="2">Uncharacterized protein</fullName>
    </submittedName>
</protein>
<comment type="caution">
    <text evidence="2">The sequence shown here is derived from an EMBL/GenBank/DDBJ whole genome shotgun (WGS) entry which is preliminary data.</text>
</comment>
<dbReference type="Proteomes" id="UP000820669">
    <property type="component" value="Unassembled WGS sequence"/>
</dbReference>
<proteinExistence type="predicted"/>
<reference evidence="2 3" key="1">
    <citation type="submission" date="2020-04" db="EMBL/GenBank/DDBJ databases">
        <authorList>
            <person name="Klaysubun C."/>
            <person name="Duangmal K."/>
            <person name="Lipun K."/>
        </authorList>
    </citation>
    <scope>NUCLEOTIDE SEQUENCE [LARGE SCALE GENOMIC DNA]</scope>
    <source>
        <strain evidence="2 3">K10HN5</strain>
    </source>
</reference>
<keyword evidence="3" id="KW-1185">Reference proteome</keyword>
<evidence type="ECO:0000313" key="3">
    <source>
        <dbReference type="Proteomes" id="UP000820669"/>
    </source>
</evidence>
<feature type="compositionally biased region" description="Low complexity" evidence="1">
    <location>
        <begin position="15"/>
        <end position="25"/>
    </location>
</feature>